<organism evidence="4 5">
    <name type="scientific">Roseibium hamelinense</name>
    <dbReference type="NCBI Taxonomy" id="150831"/>
    <lineage>
        <taxon>Bacteria</taxon>
        <taxon>Pseudomonadati</taxon>
        <taxon>Pseudomonadota</taxon>
        <taxon>Alphaproteobacteria</taxon>
        <taxon>Hyphomicrobiales</taxon>
        <taxon>Stappiaceae</taxon>
        <taxon>Roseibium</taxon>
    </lineage>
</organism>
<reference evidence="4 5" key="1">
    <citation type="submission" date="2019-07" db="EMBL/GenBank/DDBJ databases">
        <title>Genomic Encyclopedia of Archaeal and Bacterial Type Strains, Phase II (KMG-II): from individual species to whole genera.</title>
        <authorList>
            <person name="Goeker M."/>
        </authorList>
    </citation>
    <scope>NUCLEOTIDE SEQUENCE [LARGE SCALE GENOMIC DNA]</scope>
    <source>
        <strain evidence="4 5">ATCC BAA-252</strain>
    </source>
</reference>
<dbReference type="Pfam" id="PF24923">
    <property type="entry name" value="ATP-grasp_IQCH"/>
    <property type="match status" value="1"/>
</dbReference>
<feature type="region of interest" description="Disordered" evidence="1">
    <location>
        <begin position="506"/>
        <end position="526"/>
    </location>
</feature>
<dbReference type="EMBL" id="VLLF01000008">
    <property type="protein sequence ID" value="TWI82914.1"/>
    <property type="molecule type" value="Genomic_DNA"/>
</dbReference>
<dbReference type="PANTHER" id="PTHR14465:SF0">
    <property type="entry name" value="IQ DOMAIN-CONTAINING PROTEIN H"/>
    <property type="match status" value="1"/>
</dbReference>
<evidence type="ECO:0000313" key="5">
    <source>
        <dbReference type="Proteomes" id="UP000320593"/>
    </source>
</evidence>
<evidence type="ECO:0000256" key="1">
    <source>
        <dbReference type="SAM" id="MobiDB-lite"/>
    </source>
</evidence>
<keyword evidence="5" id="KW-1185">Reference proteome</keyword>
<dbReference type="SUPFAM" id="SSF56059">
    <property type="entry name" value="Glutathione synthetase ATP-binding domain-like"/>
    <property type="match status" value="1"/>
</dbReference>
<gene>
    <name evidence="4" type="ORF">JM93_03429</name>
</gene>
<evidence type="ECO:0000313" key="4">
    <source>
        <dbReference type="EMBL" id="TWI82914.1"/>
    </source>
</evidence>
<dbReference type="Pfam" id="PF18105">
    <property type="entry name" value="PGM1_C"/>
    <property type="match status" value="1"/>
</dbReference>
<protein>
    <submittedName>
        <fullName evidence="4">Uncharacterized protein</fullName>
    </submittedName>
</protein>
<dbReference type="PANTHER" id="PTHR14465">
    <property type="entry name" value="IQ DOMAIN-CONTAINING PROTEIN H"/>
    <property type="match status" value="1"/>
</dbReference>
<comment type="caution">
    <text evidence="4">The sequence shown here is derived from an EMBL/GenBank/DDBJ whole genome shotgun (WGS) entry which is preliminary data.</text>
</comment>
<evidence type="ECO:0000259" key="3">
    <source>
        <dbReference type="Pfam" id="PF24923"/>
    </source>
</evidence>
<accession>A0A562SPI1</accession>
<dbReference type="InterPro" id="IPR056855">
    <property type="entry name" value="ATP-grasp_IQCH"/>
</dbReference>
<dbReference type="Gene3D" id="3.30.470.20">
    <property type="entry name" value="ATP-grasp fold, B domain"/>
    <property type="match status" value="1"/>
</dbReference>
<dbReference type="InterPro" id="IPR041356">
    <property type="entry name" value="PGM1_C"/>
</dbReference>
<dbReference type="AlphaFoldDB" id="A0A562SPI1"/>
<feature type="domain" description="PGM1 C-terminal" evidence="2">
    <location>
        <begin position="449"/>
        <end position="493"/>
    </location>
</feature>
<proteinExistence type="predicted"/>
<dbReference type="Proteomes" id="UP000320593">
    <property type="component" value="Unassembled WGS sequence"/>
</dbReference>
<name>A0A562SPI1_9HYPH</name>
<evidence type="ECO:0000259" key="2">
    <source>
        <dbReference type="Pfam" id="PF18105"/>
    </source>
</evidence>
<sequence>MHLPTCIGHSVIFSIVDIRAKDLRHSSSTSPSITQETWHSFASPKVSTLIHIPSISLSPLTKAHVTGVETFQERSTYMLAVLKDPSLRLVLALSDRVDETLLYHQLHWLIAIGKLPTDSASRFQLLRVPTTGGQPLAEAILASPAAFSQLRSVVSRGRALLDFWAAGTAENHLANLLECRHTGQPKTVAGSDSKATAKAIFKAAKVQTPDDFGCISTIQDLFRLYHDRYPDLKARGFRNLMIKLNREEGGTGIARLASDGIYRSETALRQALHFDTKTVSLCEFESAMRGSGALVECEVSGRNLRSPSGTLLISANGHVELLATHDQIVDGCAYTGCRFPADIRYRHNVAAQSLLVARECARRGWRGPVSVDFVVDVSINTEEQPELYAIEINARKTATFHPFLWTKFLTDSRLDPRRGELIRHGMKSVYEAREHVAVASQFARGPKEVIRMLQHSGLLFDATTNTGMIPHHLAGVRATGKIGVTAVARTHEHSAALLAACQNALRTTGSGGPRSTSRSFKKTAAR</sequence>
<feature type="domain" description="IQCH-like ATP-grasp" evidence="3">
    <location>
        <begin position="287"/>
        <end position="415"/>
    </location>
</feature>
<dbReference type="InterPro" id="IPR038752">
    <property type="entry name" value="IQCH"/>
</dbReference>